<keyword evidence="3" id="KW-1185">Reference proteome</keyword>
<gene>
    <name evidence="2" type="ORF">J42TS3_31480</name>
</gene>
<keyword evidence="1" id="KW-0378">Hydrolase</keyword>
<dbReference type="RefSeq" id="WP_213655495.1">
    <property type="nucleotide sequence ID" value="NZ_BOSL01000010.1"/>
</dbReference>
<comment type="caution">
    <text evidence="2">The sequence shown here is derived from an EMBL/GenBank/DDBJ whole genome shotgun (WGS) entry which is preliminary data.</text>
</comment>
<evidence type="ECO:0000313" key="2">
    <source>
        <dbReference type="EMBL" id="GIP54113.1"/>
    </source>
</evidence>
<accession>A0ABQ4MDU0</accession>
<dbReference type="Pfam" id="PF04203">
    <property type="entry name" value="Sortase"/>
    <property type="match status" value="1"/>
</dbReference>
<dbReference type="NCBIfam" id="TIGR01076">
    <property type="entry name" value="sortase_fam"/>
    <property type="match status" value="1"/>
</dbReference>
<dbReference type="SUPFAM" id="SSF63817">
    <property type="entry name" value="Sortase"/>
    <property type="match status" value="1"/>
</dbReference>
<dbReference type="InterPro" id="IPR042000">
    <property type="entry name" value="Sortase_D_2"/>
</dbReference>
<reference evidence="2 3" key="1">
    <citation type="submission" date="2021-03" db="EMBL/GenBank/DDBJ databases">
        <title>Antimicrobial resistance genes in bacteria isolated from Japanese honey, and their potential for conferring macrolide and lincosamide resistance in the American foulbrood pathogen Paenibacillus larvae.</title>
        <authorList>
            <person name="Okamoto M."/>
            <person name="Kumagai M."/>
            <person name="Kanamori H."/>
            <person name="Takamatsu D."/>
        </authorList>
    </citation>
    <scope>NUCLEOTIDE SEQUENCE [LARGE SCALE GENOMIC DNA]</scope>
    <source>
        <strain evidence="2 3">J42TS3</strain>
    </source>
</reference>
<dbReference type="InterPro" id="IPR005754">
    <property type="entry name" value="Sortase"/>
</dbReference>
<proteinExistence type="predicted"/>
<evidence type="ECO:0000256" key="1">
    <source>
        <dbReference type="ARBA" id="ARBA00022801"/>
    </source>
</evidence>
<evidence type="ECO:0000313" key="3">
    <source>
        <dbReference type="Proteomes" id="UP000679992"/>
    </source>
</evidence>
<name>A0ABQ4MDU0_9BACL</name>
<evidence type="ECO:0008006" key="4">
    <source>
        <dbReference type="Google" id="ProtNLM"/>
    </source>
</evidence>
<organism evidence="2 3">
    <name type="scientific">Paenibacillus vini</name>
    <dbReference type="NCBI Taxonomy" id="1476024"/>
    <lineage>
        <taxon>Bacteria</taxon>
        <taxon>Bacillati</taxon>
        <taxon>Bacillota</taxon>
        <taxon>Bacilli</taxon>
        <taxon>Bacillales</taxon>
        <taxon>Paenibacillaceae</taxon>
        <taxon>Paenibacillus</taxon>
    </lineage>
</organism>
<dbReference type="EMBL" id="BOSL01000010">
    <property type="protein sequence ID" value="GIP54113.1"/>
    <property type="molecule type" value="Genomic_DNA"/>
</dbReference>
<protein>
    <recommendedName>
        <fullName evidence="4">Class C sortase</fullName>
    </recommendedName>
</protein>
<dbReference type="CDD" id="cd06166">
    <property type="entry name" value="Sortase_D_2"/>
    <property type="match status" value="1"/>
</dbReference>
<dbReference type="Gene3D" id="2.40.260.10">
    <property type="entry name" value="Sortase"/>
    <property type="match status" value="1"/>
</dbReference>
<dbReference type="Proteomes" id="UP000679992">
    <property type="component" value="Unassembled WGS sequence"/>
</dbReference>
<dbReference type="InterPro" id="IPR023365">
    <property type="entry name" value="Sortase_dom-sf"/>
</dbReference>
<sequence>MRKMAYFLIGIGILIILFPKTTEWIQDSKQQRLLEDAANSLNTPRTKELINQDLRNEYLVMSRALDTELVDADTEVRDALDQNSDRTVSQPAEKKDKNQAIAVIKISKIDLELPVLEGATKTNMKYAAAHMKETTDLGEEGNAAIAAHRSHTKGRLFNRLNEVEVGDEILIEVKKGSYVYTVDKISVVKPTDVSVLDVEDPEERVLTLITCDPLINPTHRLIVRAKM</sequence>